<keyword evidence="1" id="KW-0812">Transmembrane</keyword>
<reference evidence="2" key="1">
    <citation type="submission" date="2020-09" db="EMBL/GenBank/DDBJ databases">
        <title>A novel bacterium of genus Paenibacillus, isolated from South China Sea.</title>
        <authorList>
            <person name="Huang H."/>
            <person name="Mo K."/>
            <person name="Hu Y."/>
        </authorList>
    </citation>
    <scope>NUCLEOTIDE SEQUENCE</scope>
    <source>
        <strain evidence="2">IB182496</strain>
    </source>
</reference>
<keyword evidence="1" id="KW-0472">Membrane</keyword>
<gene>
    <name evidence="2" type="ORF">IDH44_13655</name>
</gene>
<feature type="transmembrane region" description="Helical" evidence="1">
    <location>
        <begin position="12"/>
        <end position="28"/>
    </location>
</feature>
<accession>A0A927BUQ6</accession>
<name>A0A927BUQ6_9BACL</name>
<keyword evidence="3" id="KW-1185">Reference proteome</keyword>
<protein>
    <submittedName>
        <fullName evidence="2">Uncharacterized protein</fullName>
    </submittedName>
</protein>
<keyword evidence="1" id="KW-1133">Transmembrane helix</keyword>
<dbReference type="AlphaFoldDB" id="A0A927BUQ6"/>
<evidence type="ECO:0000256" key="1">
    <source>
        <dbReference type="SAM" id="Phobius"/>
    </source>
</evidence>
<evidence type="ECO:0000313" key="3">
    <source>
        <dbReference type="Proteomes" id="UP000621560"/>
    </source>
</evidence>
<dbReference type="Proteomes" id="UP000621560">
    <property type="component" value="Unassembled WGS sequence"/>
</dbReference>
<dbReference type="EMBL" id="JACXIZ010000021">
    <property type="protein sequence ID" value="MBD2846246.1"/>
    <property type="molecule type" value="Genomic_DNA"/>
</dbReference>
<feature type="transmembrane region" description="Helical" evidence="1">
    <location>
        <begin position="34"/>
        <end position="53"/>
    </location>
</feature>
<dbReference type="RefSeq" id="WP_190918479.1">
    <property type="nucleotide sequence ID" value="NZ_JACXIZ010000021.1"/>
</dbReference>
<organism evidence="2 3">
    <name type="scientific">Paenibacillus sabuli</name>
    <dbReference type="NCBI Taxonomy" id="2772509"/>
    <lineage>
        <taxon>Bacteria</taxon>
        <taxon>Bacillati</taxon>
        <taxon>Bacillota</taxon>
        <taxon>Bacilli</taxon>
        <taxon>Bacillales</taxon>
        <taxon>Paenibacillaceae</taxon>
        <taxon>Paenibacillus</taxon>
    </lineage>
</organism>
<proteinExistence type="predicted"/>
<comment type="caution">
    <text evidence="2">The sequence shown here is derived from an EMBL/GenBank/DDBJ whole genome shotgun (WGS) entry which is preliminary data.</text>
</comment>
<sequence>MADPDKPTKKGQDLFIMAALLLVIAFAVDFASPSFLDIAILVLAAIWIALTIFKWRKSG</sequence>
<evidence type="ECO:0000313" key="2">
    <source>
        <dbReference type="EMBL" id="MBD2846246.1"/>
    </source>
</evidence>